<dbReference type="InterPro" id="IPR011009">
    <property type="entry name" value="Kinase-like_dom_sf"/>
</dbReference>
<dbReference type="OrthoDB" id="5134445at2759"/>
<dbReference type="EMBL" id="JAGPXC010000005">
    <property type="protein sequence ID" value="KAH6653545.1"/>
    <property type="molecule type" value="Genomic_DNA"/>
</dbReference>
<dbReference type="SUPFAM" id="SSF56112">
    <property type="entry name" value="Protein kinase-like (PK-like)"/>
    <property type="match status" value="1"/>
</dbReference>
<name>A0A9P8UJT4_9PEZI</name>
<keyword evidence="2" id="KW-1185">Reference proteome</keyword>
<reference evidence="1" key="1">
    <citation type="journal article" date="2021" name="Nat. Commun.">
        <title>Genetic determinants of endophytism in the Arabidopsis root mycobiome.</title>
        <authorList>
            <person name="Mesny F."/>
            <person name="Miyauchi S."/>
            <person name="Thiergart T."/>
            <person name="Pickel B."/>
            <person name="Atanasova L."/>
            <person name="Karlsson M."/>
            <person name="Huettel B."/>
            <person name="Barry K.W."/>
            <person name="Haridas S."/>
            <person name="Chen C."/>
            <person name="Bauer D."/>
            <person name="Andreopoulos W."/>
            <person name="Pangilinan J."/>
            <person name="LaButti K."/>
            <person name="Riley R."/>
            <person name="Lipzen A."/>
            <person name="Clum A."/>
            <person name="Drula E."/>
            <person name="Henrissat B."/>
            <person name="Kohler A."/>
            <person name="Grigoriev I.V."/>
            <person name="Martin F.M."/>
            <person name="Hacquard S."/>
        </authorList>
    </citation>
    <scope>NUCLEOTIDE SEQUENCE</scope>
    <source>
        <strain evidence="1">MPI-SDFR-AT-0073</strain>
    </source>
</reference>
<evidence type="ECO:0000313" key="1">
    <source>
        <dbReference type="EMBL" id="KAH6653545.1"/>
    </source>
</evidence>
<evidence type="ECO:0000313" key="2">
    <source>
        <dbReference type="Proteomes" id="UP000758603"/>
    </source>
</evidence>
<proteinExistence type="predicted"/>
<dbReference type="RefSeq" id="XP_045957822.1">
    <property type="nucleotide sequence ID" value="XM_046105956.1"/>
</dbReference>
<protein>
    <recommendedName>
        <fullName evidence="3">Protein kinase domain-containing protein</fullName>
    </recommendedName>
</protein>
<dbReference type="AlphaFoldDB" id="A0A9P8UJT4"/>
<gene>
    <name evidence="1" type="ORF">BKA67DRAFT_647385</name>
</gene>
<accession>A0A9P8UJT4</accession>
<comment type="caution">
    <text evidence="1">The sequence shown here is derived from an EMBL/GenBank/DDBJ whole genome shotgun (WGS) entry which is preliminary data.</text>
</comment>
<organism evidence="1 2">
    <name type="scientific">Truncatella angustata</name>
    <dbReference type="NCBI Taxonomy" id="152316"/>
    <lineage>
        <taxon>Eukaryota</taxon>
        <taxon>Fungi</taxon>
        <taxon>Dikarya</taxon>
        <taxon>Ascomycota</taxon>
        <taxon>Pezizomycotina</taxon>
        <taxon>Sordariomycetes</taxon>
        <taxon>Xylariomycetidae</taxon>
        <taxon>Amphisphaeriales</taxon>
        <taxon>Sporocadaceae</taxon>
        <taxon>Truncatella</taxon>
    </lineage>
</organism>
<dbReference type="GeneID" id="70134847"/>
<evidence type="ECO:0008006" key="3">
    <source>
        <dbReference type="Google" id="ProtNLM"/>
    </source>
</evidence>
<dbReference type="Proteomes" id="UP000758603">
    <property type="component" value="Unassembled WGS sequence"/>
</dbReference>
<sequence length="368" mass="41677">MAPTLKSPYVKGNILTLKIHHLGKHAPLQLKHSSSKVRAQIVDVIEPSTMSVVVIVELEPPTERGEQSACSVSPLTAPAPKMVLKVYERQFSSELRQFKETGPATTDSEEQYATFLRGGSMPQFLVDHAENGRFAYEEWDVPKLEAYFHVESTRMHEVEVEVYDRLLDLQGIHVPKFYADVRLAPQHAIVGEQLDEGLTEYTEIRAIMIEYIHGFPLLDLVTKTPESDWPVICNQAIEAVNKIIDYNFINFDLATRNILVRRSESEHSYQVFYIDFAQCRFRDASDSDEVWRERKRQKDEEGAVGYLLAGRISFAKGKKGKKYKGNLPLPWTYTPSARFEGNTLSFTLASVADDITTESTKASDLKGA</sequence>